<evidence type="ECO:0000313" key="1">
    <source>
        <dbReference type="EMBL" id="KAL0187274.1"/>
    </source>
</evidence>
<gene>
    <name evidence="1" type="ORF">M9458_018944</name>
</gene>
<dbReference type="Proteomes" id="UP001529510">
    <property type="component" value="Unassembled WGS sequence"/>
</dbReference>
<protein>
    <recommendedName>
        <fullName evidence="3">Secreted protein</fullName>
    </recommendedName>
</protein>
<proteinExistence type="predicted"/>
<reference evidence="1 2" key="1">
    <citation type="submission" date="2024-05" db="EMBL/GenBank/DDBJ databases">
        <title>Genome sequencing and assembly of Indian major carp, Cirrhinus mrigala (Hamilton, 1822).</title>
        <authorList>
            <person name="Mohindra V."/>
            <person name="Chowdhury L.M."/>
            <person name="Lal K."/>
            <person name="Jena J.K."/>
        </authorList>
    </citation>
    <scope>NUCLEOTIDE SEQUENCE [LARGE SCALE GENOMIC DNA]</scope>
    <source>
        <strain evidence="1">CM1030</strain>
        <tissue evidence="1">Blood</tissue>
    </source>
</reference>
<accession>A0ABD0QM88</accession>
<dbReference type="AlphaFoldDB" id="A0ABD0QM88"/>
<dbReference type="EMBL" id="JAMKFB020000008">
    <property type="protein sequence ID" value="KAL0187274.1"/>
    <property type="molecule type" value="Genomic_DNA"/>
</dbReference>
<comment type="caution">
    <text evidence="1">The sequence shown here is derived from an EMBL/GenBank/DDBJ whole genome shotgun (WGS) entry which is preliminary data.</text>
</comment>
<organism evidence="1 2">
    <name type="scientific">Cirrhinus mrigala</name>
    <name type="common">Mrigala</name>
    <dbReference type="NCBI Taxonomy" id="683832"/>
    <lineage>
        <taxon>Eukaryota</taxon>
        <taxon>Metazoa</taxon>
        <taxon>Chordata</taxon>
        <taxon>Craniata</taxon>
        <taxon>Vertebrata</taxon>
        <taxon>Euteleostomi</taxon>
        <taxon>Actinopterygii</taxon>
        <taxon>Neopterygii</taxon>
        <taxon>Teleostei</taxon>
        <taxon>Ostariophysi</taxon>
        <taxon>Cypriniformes</taxon>
        <taxon>Cyprinidae</taxon>
        <taxon>Labeoninae</taxon>
        <taxon>Labeonini</taxon>
        <taxon>Cirrhinus</taxon>
    </lineage>
</organism>
<feature type="non-terminal residue" evidence="1">
    <location>
        <position position="61"/>
    </location>
</feature>
<evidence type="ECO:0008006" key="3">
    <source>
        <dbReference type="Google" id="ProtNLM"/>
    </source>
</evidence>
<name>A0ABD0QM88_CIRMR</name>
<evidence type="ECO:0000313" key="2">
    <source>
        <dbReference type="Proteomes" id="UP001529510"/>
    </source>
</evidence>
<sequence length="61" mass="6484">MALSLSALARARALAPRVGVWVGWALGGPVGWFWTGAGHSPDTEDPFPPAQSCGVWEVHRT</sequence>
<keyword evidence="2" id="KW-1185">Reference proteome</keyword>